<feature type="domain" description="AB hydrolase-1" evidence="1">
    <location>
        <begin position="4"/>
        <end position="251"/>
    </location>
</feature>
<dbReference type="AlphaFoldDB" id="A0A9Q1KPD9"/>
<keyword evidence="3" id="KW-1185">Reference proteome</keyword>
<evidence type="ECO:0000259" key="1">
    <source>
        <dbReference type="Pfam" id="PF12697"/>
    </source>
</evidence>
<dbReference type="PANTHER" id="PTHR10992">
    <property type="entry name" value="METHYLESTERASE FAMILY MEMBER"/>
    <property type="match status" value="1"/>
</dbReference>
<accession>A0A9Q1KPD9</accession>
<gene>
    <name evidence="2" type="ORF">Cgig2_002797</name>
</gene>
<dbReference type="InterPro" id="IPR000073">
    <property type="entry name" value="AB_hydrolase_1"/>
</dbReference>
<sequence length="261" mass="29145">MKHFVLVHGVCHGAWCWYKVVTLLKKAGHQVTALDLGGCGVHPRPLHEIRTIDDHLEPLMAFMGSLDPHDGDGDREVILVGHSFGGIPISLAMEKFRDTILVAVFVSAYMPNTSSPPVTLVEETFKRTPLEQFLDTSFGYDNGPENGPTSALFGPNILATKLYQNCPPEDVELGKLLVKKGKVFAKDLAKEGQLTTERFGKVDRVYVICEEDEMVKPDFQQWMIDRSPPSQVISIPQADHMVMLSRPQQLCRSLLEIADKY</sequence>
<evidence type="ECO:0000313" key="3">
    <source>
        <dbReference type="Proteomes" id="UP001153076"/>
    </source>
</evidence>
<name>A0A9Q1KPD9_9CARY</name>
<dbReference type="FunFam" id="3.40.50.1820:FF:000051">
    <property type="entry name" value="(S)-hydroxynitrile lyase"/>
    <property type="match status" value="1"/>
</dbReference>
<organism evidence="2 3">
    <name type="scientific">Carnegiea gigantea</name>
    <dbReference type="NCBI Taxonomy" id="171969"/>
    <lineage>
        <taxon>Eukaryota</taxon>
        <taxon>Viridiplantae</taxon>
        <taxon>Streptophyta</taxon>
        <taxon>Embryophyta</taxon>
        <taxon>Tracheophyta</taxon>
        <taxon>Spermatophyta</taxon>
        <taxon>Magnoliopsida</taxon>
        <taxon>eudicotyledons</taxon>
        <taxon>Gunneridae</taxon>
        <taxon>Pentapetalae</taxon>
        <taxon>Caryophyllales</taxon>
        <taxon>Cactineae</taxon>
        <taxon>Cactaceae</taxon>
        <taxon>Cactoideae</taxon>
        <taxon>Echinocereeae</taxon>
        <taxon>Carnegiea</taxon>
    </lineage>
</organism>
<reference evidence="2" key="1">
    <citation type="submission" date="2022-04" db="EMBL/GenBank/DDBJ databases">
        <title>Carnegiea gigantea Genome sequencing and assembly v2.</title>
        <authorList>
            <person name="Copetti D."/>
            <person name="Sanderson M.J."/>
            <person name="Burquez A."/>
            <person name="Wojciechowski M.F."/>
        </authorList>
    </citation>
    <scope>NUCLEOTIDE SEQUENCE</scope>
    <source>
        <strain evidence="2">SGP5-SGP5p</strain>
        <tissue evidence="2">Aerial part</tissue>
    </source>
</reference>
<dbReference type="Gene3D" id="3.40.50.1820">
    <property type="entry name" value="alpha/beta hydrolase"/>
    <property type="match status" value="1"/>
</dbReference>
<dbReference type="GO" id="GO:0009694">
    <property type="term" value="P:jasmonic acid metabolic process"/>
    <property type="evidence" value="ECO:0007669"/>
    <property type="project" value="TreeGrafter"/>
</dbReference>
<dbReference type="SUPFAM" id="SSF53474">
    <property type="entry name" value="alpha/beta-Hydrolases"/>
    <property type="match status" value="1"/>
</dbReference>
<dbReference type="OrthoDB" id="408373at2759"/>
<dbReference type="GO" id="GO:0080030">
    <property type="term" value="F:methyl indole-3-acetate esterase activity"/>
    <property type="evidence" value="ECO:0007669"/>
    <property type="project" value="TreeGrafter"/>
</dbReference>
<evidence type="ECO:0000313" key="2">
    <source>
        <dbReference type="EMBL" id="KAJ8446635.1"/>
    </source>
</evidence>
<dbReference type="PANTHER" id="PTHR10992:SF943">
    <property type="entry name" value="METHYLESTERASE 10"/>
    <property type="match status" value="1"/>
</dbReference>
<protein>
    <recommendedName>
        <fullName evidence="1">AB hydrolase-1 domain-containing protein</fullName>
    </recommendedName>
</protein>
<dbReference type="InterPro" id="IPR045889">
    <property type="entry name" value="MES/HNL"/>
</dbReference>
<dbReference type="Proteomes" id="UP001153076">
    <property type="component" value="Unassembled WGS sequence"/>
</dbReference>
<dbReference type="GO" id="GO:0080031">
    <property type="term" value="F:methyl salicylate esterase activity"/>
    <property type="evidence" value="ECO:0007669"/>
    <property type="project" value="TreeGrafter"/>
</dbReference>
<proteinExistence type="predicted"/>
<dbReference type="GO" id="GO:0009696">
    <property type="term" value="P:salicylic acid metabolic process"/>
    <property type="evidence" value="ECO:0007669"/>
    <property type="project" value="TreeGrafter"/>
</dbReference>
<dbReference type="EMBL" id="JAKOGI010000051">
    <property type="protein sequence ID" value="KAJ8446635.1"/>
    <property type="molecule type" value="Genomic_DNA"/>
</dbReference>
<dbReference type="GO" id="GO:0080032">
    <property type="term" value="F:methyl jasmonate esterase activity"/>
    <property type="evidence" value="ECO:0007669"/>
    <property type="project" value="TreeGrafter"/>
</dbReference>
<comment type="caution">
    <text evidence="2">The sequence shown here is derived from an EMBL/GenBank/DDBJ whole genome shotgun (WGS) entry which is preliminary data.</text>
</comment>
<dbReference type="InterPro" id="IPR029058">
    <property type="entry name" value="AB_hydrolase_fold"/>
</dbReference>
<dbReference type="Pfam" id="PF12697">
    <property type="entry name" value="Abhydrolase_6"/>
    <property type="match status" value="1"/>
</dbReference>